<keyword evidence="8" id="KW-0902">Two-component regulatory system</keyword>
<dbReference type="CDD" id="cd00082">
    <property type="entry name" value="HisKA"/>
    <property type="match status" value="1"/>
</dbReference>
<dbReference type="Gene3D" id="3.30.565.10">
    <property type="entry name" value="Histidine kinase-like ATPase, C-terminal domain"/>
    <property type="match status" value="1"/>
</dbReference>
<evidence type="ECO:0000256" key="1">
    <source>
        <dbReference type="ARBA" id="ARBA00000085"/>
    </source>
</evidence>
<gene>
    <name evidence="10" type="ordered locus">Ftrac_2715</name>
</gene>
<evidence type="ECO:0000256" key="2">
    <source>
        <dbReference type="ARBA" id="ARBA00012438"/>
    </source>
</evidence>
<organism evidence="10 11">
    <name type="scientific">Marivirga tractuosa (strain ATCC 23168 / DSM 4126 / NBRC 15989 / NCIMB 1408 / VKM B-1430 / H-43)</name>
    <name type="common">Microscilla tractuosa</name>
    <name type="synonym">Flexibacter tractuosus</name>
    <dbReference type="NCBI Taxonomy" id="643867"/>
    <lineage>
        <taxon>Bacteria</taxon>
        <taxon>Pseudomonadati</taxon>
        <taxon>Bacteroidota</taxon>
        <taxon>Cytophagia</taxon>
        <taxon>Cytophagales</taxon>
        <taxon>Marivirgaceae</taxon>
        <taxon>Marivirga</taxon>
    </lineage>
</organism>
<dbReference type="PRINTS" id="PR00344">
    <property type="entry name" value="BCTRLSENSOR"/>
</dbReference>
<dbReference type="Pfam" id="PF00512">
    <property type="entry name" value="HisKA"/>
    <property type="match status" value="1"/>
</dbReference>
<keyword evidence="4" id="KW-0808">Transferase</keyword>
<evidence type="ECO:0000256" key="8">
    <source>
        <dbReference type="ARBA" id="ARBA00023012"/>
    </source>
</evidence>
<dbReference type="InterPro" id="IPR036890">
    <property type="entry name" value="HATPase_C_sf"/>
</dbReference>
<evidence type="ECO:0000256" key="4">
    <source>
        <dbReference type="ARBA" id="ARBA00022679"/>
    </source>
</evidence>
<dbReference type="PANTHER" id="PTHR43065:SF10">
    <property type="entry name" value="PEROXIDE STRESS-ACTIVATED HISTIDINE KINASE MAK3"/>
    <property type="match status" value="1"/>
</dbReference>
<dbReference type="Proteomes" id="UP000008720">
    <property type="component" value="Chromosome"/>
</dbReference>
<dbReference type="InterPro" id="IPR003661">
    <property type="entry name" value="HisK_dim/P_dom"/>
</dbReference>
<keyword evidence="3" id="KW-0597">Phosphoprotein</keyword>
<feature type="domain" description="Histidine kinase" evidence="9">
    <location>
        <begin position="156"/>
        <end position="362"/>
    </location>
</feature>
<accession>E4TR12</accession>
<dbReference type="STRING" id="643867.Ftrac_2715"/>
<dbReference type="SMART" id="SM00388">
    <property type="entry name" value="HisKA"/>
    <property type="match status" value="1"/>
</dbReference>
<dbReference type="KEGG" id="mtt:Ftrac_2715"/>
<dbReference type="AlphaFoldDB" id="E4TR12"/>
<dbReference type="PROSITE" id="PS50109">
    <property type="entry name" value="HIS_KIN"/>
    <property type="match status" value="1"/>
</dbReference>
<evidence type="ECO:0000256" key="5">
    <source>
        <dbReference type="ARBA" id="ARBA00022741"/>
    </source>
</evidence>
<dbReference type="InterPro" id="IPR036097">
    <property type="entry name" value="HisK_dim/P_sf"/>
</dbReference>
<dbReference type="InterPro" id="IPR003594">
    <property type="entry name" value="HATPase_dom"/>
</dbReference>
<dbReference type="eggNOG" id="COG4191">
    <property type="taxonomic scope" value="Bacteria"/>
</dbReference>
<dbReference type="InterPro" id="IPR005467">
    <property type="entry name" value="His_kinase_dom"/>
</dbReference>
<dbReference type="EC" id="2.7.13.3" evidence="2"/>
<evidence type="ECO:0000256" key="7">
    <source>
        <dbReference type="ARBA" id="ARBA00022840"/>
    </source>
</evidence>
<reference evidence="10 11" key="1">
    <citation type="journal article" date="2011" name="Stand. Genomic Sci.">
        <title>Complete genome sequence of Marivirga tractuosa type strain (H-43).</title>
        <authorList>
            <person name="Pagani I."/>
            <person name="Chertkov O."/>
            <person name="Lapidus A."/>
            <person name="Lucas S."/>
            <person name="Del Rio T.G."/>
            <person name="Tice H."/>
            <person name="Copeland A."/>
            <person name="Cheng J.F."/>
            <person name="Nolan M."/>
            <person name="Saunders E."/>
            <person name="Pitluck S."/>
            <person name="Held B."/>
            <person name="Goodwin L."/>
            <person name="Liolios K."/>
            <person name="Ovchinikova G."/>
            <person name="Ivanova N."/>
            <person name="Mavromatis K."/>
            <person name="Pati A."/>
            <person name="Chen A."/>
            <person name="Palaniappan K."/>
            <person name="Land M."/>
            <person name="Hauser L."/>
            <person name="Jeffries C.D."/>
            <person name="Detter J.C."/>
            <person name="Han C."/>
            <person name="Tapia R."/>
            <person name="Ngatchou-Djao O.D."/>
            <person name="Rohde M."/>
            <person name="Goker M."/>
            <person name="Spring S."/>
            <person name="Sikorski J."/>
            <person name="Woyke T."/>
            <person name="Bristow J."/>
            <person name="Eisen J.A."/>
            <person name="Markowitz V."/>
            <person name="Hugenholtz P."/>
            <person name="Klenk H.P."/>
            <person name="Kyrpides N.C."/>
        </authorList>
    </citation>
    <scope>NUCLEOTIDE SEQUENCE [LARGE SCALE GENOMIC DNA]</scope>
    <source>
        <strain evidence="11">ATCC 23168 / DSM 4126 / NBRC 15989 / NCIMB 1408 / VKM B-1430 / H-43</strain>
    </source>
</reference>
<dbReference type="EMBL" id="CP002349">
    <property type="protein sequence ID" value="ADR22693.1"/>
    <property type="molecule type" value="Genomic_DNA"/>
</dbReference>
<dbReference type="GO" id="GO:0005524">
    <property type="term" value="F:ATP binding"/>
    <property type="evidence" value="ECO:0007669"/>
    <property type="project" value="UniProtKB-KW"/>
</dbReference>
<evidence type="ECO:0000313" key="10">
    <source>
        <dbReference type="EMBL" id="ADR22693.1"/>
    </source>
</evidence>
<dbReference type="SUPFAM" id="SSF47384">
    <property type="entry name" value="Homodimeric domain of signal transducing histidine kinase"/>
    <property type="match status" value="1"/>
</dbReference>
<comment type="catalytic activity">
    <reaction evidence="1">
        <text>ATP + protein L-histidine = ADP + protein N-phospho-L-histidine.</text>
        <dbReference type="EC" id="2.7.13.3"/>
    </reaction>
</comment>
<protein>
    <recommendedName>
        <fullName evidence="2">histidine kinase</fullName>
        <ecNumber evidence="2">2.7.13.3</ecNumber>
    </recommendedName>
</protein>
<evidence type="ECO:0000256" key="3">
    <source>
        <dbReference type="ARBA" id="ARBA00022553"/>
    </source>
</evidence>
<dbReference type="GO" id="GO:0000155">
    <property type="term" value="F:phosphorelay sensor kinase activity"/>
    <property type="evidence" value="ECO:0007669"/>
    <property type="project" value="InterPro"/>
</dbReference>
<proteinExistence type="predicted"/>
<keyword evidence="6 10" id="KW-0418">Kinase</keyword>
<dbReference type="OrthoDB" id="9806995at2"/>
<evidence type="ECO:0000313" key="11">
    <source>
        <dbReference type="Proteomes" id="UP000008720"/>
    </source>
</evidence>
<name>E4TR12_MARTH</name>
<dbReference type="SMART" id="SM00387">
    <property type="entry name" value="HATPase_c"/>
    <property type="match status" value="1"/>
</dbReference>
<dbReference type="SUPFAM" id="SSF55874">
    <property type="entry name" value="ATPase domain of HSP90 chaperone/DNA topoisomerase II/histidine kinase"/>
    <property type="match status" value="1"/>
</dbReference>
<dbReference type="InterPro" id="IPR004358">
    <property type="entry name" value="Sig_transdc_His_kin-like_C"/>
</dbReference>
<keyword evidence="5" id="KW-0547">Nucleotide-binding</keyword>
<keyword evidence="7" id="KW-0067">ATP-binding</keyword>
<evidence type="ECO:0000259" key="9">
    <source>
        <dbReference type="PROSITE" id="PS50109"/>
    </source>
</evidence>
<sequence>MEAENVIETLNERIKELTCLYEISNIITLHHNSFDKTMNAIVQAIPKAWRHSESAIAEISLRKGHFISGTLQGSTIFQCVNIEVNGEEKGNLIIHYPDQKFSKTDFLQEEHQLLVKLAKEIGTFIENFEHRQNEELMERKFRHNDRLAILGQISAGIAHELNTPLTSILGFAQLIQKSDKNIQDDIEKIINSTLHAREIVKNLMFFACEMPQQIRAISINSLMEDSLKLLKPSFQNAEVSLNLQLSSEDIVVKLDPIQITQVIFNLVINAIQATPPGGYIIVKLRKEDNQLKMYFIDNGKGMSSQINDRIFEPFFTTKPEGEGSGLGLSVVHGIIKKHNGTINFSSEEEGGTTFIVSLPLQQKQ</sequence>
<evidence type="ECO:0000256" key="6">
    <source>
        <dbReference type="ARBA" id="ARBA00022777"/>
    </source>
</evidence>
<dbReference type="HOGENOM" id="CLU_000445_114_39_10"/>
<dbReference type="Pfam" id="PF02518">
    <property type="entry name" value="HATPase_c"/>
    <property type="match status" value="1"/>
</dbReference>
<dbReference type="PANTHER" id="PTHR43065">
    <property type="entry name" value="SENSOR HISTIDINE KINASE"/>
    <property type="match status" value="1"/>
</dbReference>
<dbReference type="Gene3D" id="1.10.287.130">
    <property type="match status" value="1"/>
</dbReference>
<keyword evidence="11" id="KW-1185">Reference proteome</keyword>